<dbReference type="InParanoid" id="L9KRM9"/>
<feature type="compositionally biased region" description="Polar residues" evidence="8">
    <location>
        <begin position="627"/>
        <end position="639"/>
    </location>
</feature>
<evidence type="ECO:0000259" key="10">
    <source>
        <dbReference type="Pfam" id="PF04893"/>
    </source>
</evidence>
<dbReference type="eggNOG" id="KOG3114">
    <property type="taxonomic scope" value="Eukaryota"/>
</dbReference>
<gene>
    <name evidence="11" type="ORF">TREES_T100009039</name>
</gene>
<keyword evidence="6 9" id="KW-1133">Transmembrane helix</keyword>
<feature type="transmembrane region" description="Helical" evidence="9">
    <location>
        <begin position="247"/>
        <end position="265"/>
    </location>
</feature>
<evidence type="ECO:0000256" key="3">
    <source>
        <dbReference type="ARBA" id="ARBA00004414"/>
    </source>
</evidence>
<evidence type="ECO:0000256" key="1">
    <source>
        <dbReference type="ARBA" id="ARBA00004198"/>
    </source>
</evidence>
<evidence type="ECO:0000256" key="7">
    <source>
        <dbReference type="ARBA" id="ARBA00023136"/>
    </source>
</evidence>
<dbReference type="PANTHER" id="PTHR12822:SF4">
    <property type="entry name" value="PROTEIN YIPF1"/>
    <property type="match status" value="1"/>
</dbReference>
<accession>L9KRM9</accession>
<name>L9KRM9_TUPCH</name>
<reference evidence="12" key="2">
    <citation type="journal article" date="2013" name="Nat. Commun.">
        <title>Genome of the Chinese tree shrew.</title>
        <authorList>
            <person name="Fan Y."/>
            <person name="Huang Z.Y."/>
            <person name="Cao C.C."/>
            <person name="Chen C.S."/>
            <person name="Chen Y.X."/>
            <person name="Fan D.D."/>
            <person name="He J."/>
            <person name="Hou H.L."/>
            <person name="Hu L."/>
            <person name="Hu X.T."/>
            <person name="Jiang X.T."/>
            <person name="Lai R."/>
            <person name="Lang Y.S."/>
            <person name="Liang B."/>
            <person name="Liao S.G."/>
            <person name="Mu D."/>
            <person name="Ma Y.Y."/>
            <person name="Niu Y.Y."/>
            <person name="Sun X.Q."/>
            <person name="Xia J.Q."/>
            <person name="Xiao J."/>
            <person name="Xiong Z.Q."/>
            <person name="Xu L."/>
            <person name="Yang L."/>
            <person name="Zhang Y."/>
            <person name="Zhao W."/>
            <person name="Zhao X.D."/>
            <person name="Zheng Y.T."/>
            <person name="Zhou J.M."/>
            <person name="Zhu Y.B."/>
            <person name="Zhang G.J."/>
            <person name="Wang J."/>
            <person name="Yao Y.G."/>
        </authorList>
    </citation>
    <scope>NUCLEOTIDE SEQUENCE [LARGE SCALE GENOMIC DNA]</scope>
</reference>
<dbReference type="STRING" id="246437.L9KRM9"/>
<dbReference type="GO" id="GO:0016192">
    <property type="term" value="P:vesicle-mediated transport"/>
    <property type="evidence" value="ECO:0007669"/>
    <property type="project" value="InterPro"/>
</dbReference>
<feature type="transmembrane region" description="Helical" evidence="9">
    <location>
        <begin position="151"/>
        <end position="175"/>
    </location>
</feature>
<dbReference type="InterPro" id="IPR039765">
    <property type="entry name" value="Yip5/YIPF1/YIPF2"/>
</dbReference>
<feature type="transmembrane region" description="Helical" evidence="9">
    <location>
        <begin position="110"/>
        <end position="131"/>
    </location>
</feature>
<dbReference type="GO" id="GO:0031902">
    <property type="term" value="C:late endosome membrane"/>
    <property type="evidence" value="ECO:0007669"/>
    <property type="project" value="UniProtKB-SubCell"/>
</dbReference>
<dbReference type="InterPro" id="IPR006977">
    <property type="entry name" value="Yip1_dom"/>
</dbReference>
<evidence type="ECO:0000256" key="8">
    <source>
        <dbReference type="SAM" id="MobiDB-lite"/>
    </source>
</evidence>
<proteinExistence type="inferred from homology"/>
<evidence type="ECO:0000256" key="6">
    <source>
        <dbReference type="ARBA" id="ARBA00022989"/>
    </source>
</evidence>
<feature type="transmembrane region" description="Helical" evidence="9">
    <location>
        <begin position="187"/>
        <end position="212"/>
    </location>
</feature>
<dbReference type="AlphaFoldDB" id="L9KRM9"/>
<evidence type="ECO:0000256" key="9">
    <source>
        <dbReference type="SAM" id="Phobius"/>
    </source>
</evidence>
<comment type="subcellular location">
    <subcellularLocation>
        <location evidence="2">Golgi apparatus</location>
        <location evidence="2">cis-Golgi network membrane</location>
        <topology evidence="2">Multi-pass membrane protein</topology>
    </subcellularLocation>
    <subcellularLocation>
        <location evidence="1">Golgi apparatus</location>
        <location evidence="1">trans-Golgi network membrane</location>
    </subcellularLocation>
    <subcellularLocation>
        <location evidence="3">Late endosome membrane</location>
    </subcellularLocation>
</comment>
<feature type="region of interest" description="Disordered" evidence="8">
    <location>
        <begin position="619"/>
        <end position="639"/>
    </location>
</feature>
<dbReference type="Pfam" id="PF04893">
    <property type="entry name" value="Yip1"/>
    <property type="match status" value="1"/>
</dbReference>
<dbReference type="Proteomes" id="UP000011518">
    <property type="component" value="Unassembled WGS sequence"/>
</dbReference>
<organism evidence="11 12">
    <name type="scientific">Tupaia chinensis</name>
    <name type="common">Chinese tree shrew</name>
    <name type="synonym">Tupaia belangeri chinensis</name>
    <dbReference type="NCBI Taxonomy" id="246437"/>
    <lineage>
        <taxon>Eukaryota</taxon>
        <taxon>Metazoa</taxon>
        <taxon>Chordata</taxon>
        <taxon>Craniata</taxon>
        <taxon>Vertebrata</taxon>
        <taxon>Euteleostomi</taxon>
        <taxon>Mammalia</taxon>
        <taxon>Eutheria</taxon>
        <taxon>Euarchontoglires</taxon>
        <taxon>Scandentia</taxon>
        <taxon>Tupaiidae</taxon>
        <taxon>Tupaia</taxon>
    </lineage>
</organism>
<feature type="non-terminal residue" evidence="11">
    <location>
        <position position="1"/>
    </location>
</feature>
<dbReference type="GO" id="GO:0031267">
    <property type="term" value="F:small GTPase binding"/>
    <property type="evidence" value="ECO:0007669"/>
    <property type="project" value="InterPro"/>
</dbReference>
<keyword evidence="12" id="KW-1185">Reference proteome</keyword>
<dbReference type="InterPro" id="IPR019049">
    <property type="entry name" value="Nucleoporin_prot_Ndc1/Nup"/>
</dbReference>
<keyword evidence="5 9" id="KW-0812">Transmembrane</keyword>
<feature type="region of interest" description="Disordered" evidence="8">
    <location>
        <begin position="1"/>
        <end position="51"/>
    </location>
</feature>
<feature type="transmembrane region" description="Helical" evidence="9">
    <location>
        <begin position="218"/>
        <end position="240"/>
    </location>
</feature>
<feature type="domain" description="Yip1" evidence="10">
    <location>
        <begin position="91"/>
        <end position="263"/>
    </location>
</feature>
<dbReference type="Pfam" id="PF09531">
    <property type="entry name" value="Ndc1_Nup"/>
    <property type="match status" value="1"/>
</dbReference>
<evidence type="ECO:0000256" key="2">
    <source>
        <dbReference type="ARBA" id="ARBA00004257"/>
    </source>
</evidence>
<evidence type="ECO:0000313" key="12">
    <source>
        <dbReference type="Proteomes" id="UP000011518"/>
    </source>
</evidence>
<dbReference type="GO" id="GO:0005794">
    <property type="term" value="C:Golgi apparatus"/>
    <property type="evidence" value="ECO:0007669"/>
    <property type="project" value="UniProtKB-SubCell"/>
</dbReference>
<comment type="similarity">
    <text evidence="4">Belongs to the YIP1 family.</text>
</comment>
<feature type="compositionally biased region" description="Acidic residues" evidence="8">
    <location>
        <begin position="40"/>
        <end position="49"/>
    </location>
</feature>
<sequence>EFGDAASSLAANPDATTISIEDPGETPDHQPGPPGGSGREEDDELLGNDDSDKTELLAGQKKSSPFWTFEYYQTFFDVDTYQVFDRIKGSLLPIPGKNFVRLYIRSNPDLYGPFWICATLVFAIAISGNLSNFLIHLGEKTYHYVPEFRKVSIAATVIYAYAWLVPLALWGFLVWRNSKVMNIVSYSFLEIVCVYGYSLFIYIPTAILWIIPQKAVRWILVTMALGISGSVLAMTFWPAVREDNRRVALATIVTIVLLHMLLSVGCLNSDQNLGHYRFDERLQFPACLKAPLERLRLPACPILELRVPECNVSSWAQRDVETTVPSMQRRPLFLAPRWALFRKGLLDSRGRSLESQTTSGDMSARQFLPVETVQTKLRMDGSEPGPGFVQAAFEAAPTGSSWGLPSFELPWRAGALSSALLRVGAAISMVTTMSGPCAGGGRVALVPSIPCSRLALIGKIVHPQQLMHSFIHAAMGMVMAWCAAVITKGRYSFLVIPCTGTESLGSPAARSCLNEYHLFFLLAGAFMGYSYSLLYFINNMNYLPFPIIQYLALQDLMLLSQYSPSRRQEVFSLSQPGGHPHNWTAISRECLNLLHDMTQKLVLCQEAAATNGRVSSTYPVEPKKLNSSDQQMTEFSNPSPCTSINAENKTVRQPSVIYSWIHNKREQIKTFLSKRVLIMYFFSKAVDKYFKLPHASSKPSRISGSLVDTSYKTLRFAFRASLKTAIYRITTTFGEHLK</sequence>
<dbReference type="EMBL" id="KB320686">
    <property type="protein sequence ID" value="ELW65436.1"/>
    <property type="molecule type" value="Genomic_DNA"/>
</dbReference>
<keyword evidence="7 9" id="KW-0472">Membrane</keyword>
<evidence type="ECO:0000313" key="11">
    <source>
        <dbReference type="EMBL" id="ELW65436.1"/>
    </source>
</evidence>
<feature type="transmembrane region" description="Helical" evidence="9">
    <location>
        <begin position="518"/>
        <end position="537"/>
    </location>
</feature>
<reference evidence="12" key="1">
    <citation type="submission" date="2012-07" db="EMBL/GenBank/DDBJ databases">
        <title>Genome of the Chinese tree shrew, a rising model animal genetically related to primates.</title>
        <authorList>
            <person name="Zhang G."/>
            <person name="Fan Y."/>
            <person name="Yao Y."/>
            <person name="Huang Z."/>
        </authorList>
    </citation>
    <scope>NUCLEOTIDE SEQUENCE [LARGE SCALE GENOMIC DNA]</scope>
</reference>
<evidence type="ECO:0000256" key="4">
    <source>
        <dbReference type="ARBA" id="ARBA00010596"/>
    </source>
</evidence>
<evidence type="ECO:0000256" key="5">
    <source>
        <dbReference type="ARBA" id="ARBA00022692"/>
    </source>
</evidence>
<protein>
    <submittedName>
        <fullName evidence="11">Protein YIPF1</fullName>
    </submittedName>
</protein>
<dbReference type="PANTHER" id="PTHR12822">
    <property type="entry name" value="PROTEIN YIPF"/>
    <property type="match status" value="1"/>
</dbReference>